<evidence type="ECO:0000313" key="2">
    <source>
        <dbReference type="EMBL" id="MDW8517654.1"/>
    </source>
</evidence>
<reference evidence="1" key="1">
    <citation type="submission" date="2020-12" db="EMBL/GenBank/DDBJ databases">
        <title>PHA producing bacteria isolated from mangrove.</title>
        <authorList>
            <person name="Zheng W."/>
            <person name="Yu S."/>
            <person name="Huang Y."/>
        </authorList>
    </citation>
    <scope>NUCLEOTIDE SEQUENCE</scope>
    <source>
        <strain evidence="1">GN22-4</strain>
    </source>
</reference>
<name>A0A1N6TEN6_9BACI</name>
<evidence type="ECO:0000313" key="4">
    <source>
        <dbReference type="Proteomes" id="UP001284771"/>
    </source>
</evidence>
<dbReference type="Proteomes" id="UP001284771">
    <property type="component" value="Unassembled WGS sequence"/>
</dbReference>
<dbReference type="EMBL" id="JAWUZT010000056">
    <property type="protein sequence ID" value="MDW8517654.1"/>
    <property type="molecule type" value="Genomic_DNA"/>
</dbReference>
<keyword evidence="4" id="KW-1185">Reference proteome</keyword>
<accession>A0A1N6TEN6</accession>
<dbReference type="Pfam" id="PF14122">
    <property type="entry name" value="YokU"/>
    <property type="match status" value="1"/>
</dbReference>
<reference evidence="4" key="2">
    <citation type="submission" date="2023-07" db="EMBL/GenBank/DDBJ databases">
        <title>Draft genomic sequences of Priestia flexa CCM isolated from the soil of an abandoned mine contaminated by free cyanide in the high Andean zone of Tacna, Peru.</title>
        <authorList>
            <person name="Caceda Quiroz C.J."/>
            <person name="Maraza Chooque G.J."/>
            <person name="Fora Quispe G.L."/>
            <person name="Carpio Mamani M."/>
        </authorList>
    </citation>
    <scope>NUCLEOTIDE SEQUENCE [LARGE SCALE GENOMIC DNA]</scope>
    <source>
        <strain evidence="4">CCM</strain>
    </source>
</reference>
<reference evidence="2" key="3">
    <citation type="submission" date="2024-05" db="EMBL/GenBank/DDBJ databases">
        <title>Draft genomic sequences of Priestia flexa CCM isolated from the soil of an abandoned mine contaminated by free cyanide in the high Andean zone of Tacna, Peru.</title>
        <authorList>
            <person name="Caceda Quiroz C.J."/>
            <person name="Maraza Chooque G.J."/>
            <person name="Fora Quispe G.L."/>
            <person name="Carpio Mamani M."/>
        </authorList>
    </citation>
    <scope>NUCLEOTIDE SEQUENCE</scope>
    <source>
        <strain evidence="2">CCM</strain>
    </source>
</reference>
<sequence length="92" mass="10551">MMVECAWCGESAGEKSVHTAFWELPDGTRGIEITDVPCIKCSACGMYYQEEEVIEEIETQLLLVDTKLLPKVISYKELLATPRLLKRNYFKF</sequence>
<gene>
    <name evidence="1" type="ORF">JF537_08900</name>
    <name evidence="2" type="ORF">RIB56_16160</name>
</gene>
<evidence type="ECO:0000313" key="1">
    <source>
        <dbReference type="EMBL" id="MBN8251696.1"/>
    </source>
</evidence>
<dbReference type="EMBL" id="JAEMWV010000004">
    <property type="protein sequence ID" value="MBN8251696.1"/>
    <property type="molecule type" value="Genomic_DNA"/>
</dbReference>
<dbReference type="NCBIfam" id="TIGR03831">
    <property type="entry name" value="YgiT_finger"/>
    <property type="match status" value="1"/>
</dbReference>
<dbReference type="NCBIfam" id="TIGR03829">
    <property type="entry name" value="YokU_near_AblA"/>
    <property type="match status" value="1"/>
</dbReference>
<dbReference type="CDD" id="cd12870">
    <property type="entry name" value="MqsA"/>
    <property type="match status" value="1"/>
</dbReference>
<protein>
    <submittedName>
        <fullName evidence="1">YokU family protein</fullName>
    </submittedName>
</protein>
<dbReference type="InterPro" id="IPR022451">
    <property type="entry name" value="CHP03829_YokU"/>
</dbReference>
<dbReference type="AlphaFoldDB" id="A0A1N6TEN6"/>
<organism evidence="1 3">
    <name type="scientific">Priestia flexa</name>
    <dbReference type="NCBI Taxonomy" id="86664"/>
    <lineage>
        <taxon>Bacteria</taxon>
        <taxon>Bacillati</taxon>
        <taxon>Bacillota</taxon>
        <taxon>Bacilli</taxon>
        <taxon>Bacillales</taxon>
        <taxon>Bacillaceae</taxon>
        <taxon>Priestia</taxon>
    </lineage>
</organism>
<dbReference type="Proteomes" id="UP000664578">
    <property type="component" value="Unassembled WGS sequence"/>
</dbReference>
<accession>A0A4P8X753</accession>
<evidence type="ECO:0000313" key="3">
    <source>
        <dbReference type="Proteomes" id="UP000664578"/>
    </source>
</evidence>
<proteinExistence type="predicted"/>
<comment type="caution">
    <text evidence="1">The sequence shown here is derived from an EMBL/GenBank/DDBJ whole genome shotgun (WGS) entry which is preliminary data.</text>
</comment>
<dbReference type="InterPro" id="IPR022453">
    <property type="entry name" value="Znf_MqsA-type"/>
</dbReference>